<gene>
    <name evidence="1" type="ORF">VB776_06715</name>
</gene>
<sequence length="325" mass="37292">MMKFIWIDDNPERIISSNNLAASLEIKCDFIDVNKQDVGEIIQNLLKDEEPELIIIDHNLIDSIPNTNLIKKGSSAASIIRQQWKECPIVCFTGMEPSIVDSQEKNIYEEMYPIENISNYYAEIHSIATSFNEIKRKKPESINSLLTLLKCPIIDQEKVKAIIPKNLKENFHDGGLIIEISNWVRKTLMSRPGFLYDELWAATLLGLNETGFEKVKDTFERAKYTGIFSNDKNPRWWKSELINILGENVNSPGLPSHRGRLLERITEDDYSKCHATQEAFPETVAFVDESRDSVAVAIKLRETILHGGYEKLLYFDEIRLMAPLQ</sequence>
<organism evidence="1 2">
    <name type="scientific">Arcicella gelida</name>
    <dbReference type="NCBI Taxonomy" id="2984195"/>
    <lineage>
        <taxon>Bacteria</taxon>
        <taxon>Pseudomonadati</taxon>
        <taxon>Bacteroidota</taxon>
        <taxon>Cytophagia</taxon>
        <taxon>Cytophagales</taxon>
        <taxon>Flectobacillaceae</taxon>
        <taxon>Arcicella</taxon>
    </lineage>
</organism>
<dbReference type="EMBL" id="JAYGIL010000006">
    <property type="protein sequence ID" value="MEA5402598.1"/>
    <property type="molecule type" value="Genomic_DNA"/>
</dbReference>
<protein>
    <recommendedName>
        <fullName evidence="3">Response regulator</fullName>
    </recommendedName>
</protein>
<evidence type="ECO:0000313" key="1">
    <source>
        <dbReference type="EMBL" id="MEA5402598.1"/>
    </source>
</evidence>
<dbReference type="RefSeq" id="WP_323327294.1">
    <property type="nucleotide sequence ID" value="NZ_JAYGIL010000006.1"/>
</dbReference>
<accession>A0ABU5S280</accession>
<comment type="caution">
    <text evidence="1">The sequence shown here is derived from an EMBL/GenBank/DDBJ whole genome shotgun (WGS) entry which is preliminary data.</text>
</comment>
<proteinExistence type="predicted"/>
<keyword evidence="2" id="KW-1185">Reference proteome</keyword>
<reference evidence="1 2" key="1">
    <citation type="submission" date="2023-12" db="EMBL/GenBank/DDBJ databases">
        <title>Novel species of the genus Arcicella isolated from rivers.</title>
        <authorList>
            <person name="Lu H."/>
        </authorList>
    </citation>
    <scope>NUCLEOTIDE SEQUENCE [LARGE SCALE GENOMIC DNA]</scope>
    <source>
        <strain evidence="1 2">DC2W</strain>
    </source>
</reference>
<name>A0ABU5S280_9BACT</name>
<dbReference type="Proteomes" id="UP001303899">
    <property type="component" value="Unassembled WGS sequence"/>
</dbReference>
<evidence type="ECO:0000313" key="2">
    <source>
        <dbReference type="Proteomes" id="UP001303899"/>
    </source>
</evidence>
<evidence type="ECO:0008006" key="3">
    <source>
        <dbReference type="Google" id="ProtNLM"/>
    </source>
</evidence>